<organism evidence="10 11">
    <name type="scientific">Tistlia consotensis USBA 355</name>
    <dbReference type="NCBI Taxonomy" id="560819"/>
    <lineage>
        <taxon>Bacteria</taxon>
        <taxon>Pseudomonadati</taxon>
        <taxon>Pseudomonadota</taxon>
        <taxon>Alphaproteobacteria</taxon>
        <taxon>Rhodospirillales</taxon>
        <taxon>Rhodovibrionaceae</taxon>
        <taxon>Tistlia</taxon>
    </lineage>
</organism>
<keyword evidence="5 8" id="KW-0697">Rotamase</keyword>
<dbReference type="Pfam" id="PF00639">
    <property type="entry name" value="Rotamase"/>
    <property type="match status" value="1"/>
</dbReference>
<evidence type="ECO:0000256" key="4">
    <source>
        <dbReference type="ARBA" id="ARBA00018370"/>
    </source>
</evidence>
<dbReference type="Proteomes" id="UP000192917">
    <property type="component" value="Unassembled WGS sequence"/>
</dbReference>
<dbReference type="InterPro" id="IPR027304">
    <property type="entry name" value="Trigger_fact/SurA_dom_sf"/>
</dbReference>
<keyword evidence="8 10" id="KW-0413">Isomerase</keyword>
<proteinExistence type="inferred from homology"/>
<sequence>MDAITIDGIALSPAAIAAEAQLHPADSAETAWQEAARALAIRALLLQEARRLGLTAEPETDGEGRRETEEEALVRQLLAREVTVPEADGETCRRYYDNNRRRFRTPELVEARHILFAADPDDEARRAAAEQAARETLAVLQTRPDLFEALAAERSDCPSARQGGNLGQLTRGQTVPEVDTFLFNLEAGQLCPLPVKSRYGFHVLKVERKVAAEPLPFEAVEARIAGYLAEASWRRGVAQYLRLLAGKAEIVGLDLEGSDSPLVQ</sequence>
<evidence type="ECO:0000256" key="3">
    <source>
        <dbReference type="ARBA" id="ARBA00013194"/>
    </source>
</evidence>
<gene>
    <name evidence="10" type="ORF">SAMN05428998_10314</name>
</gene>
<evidence type="ECO:0000256" key="7">
    <source>
        <dbReference type="ARBA" id="ARBA00031484"/>
    </source>
</evidence>
<dbReference type="EMBL" id="FWZX01000003">
    <property type="protein sequence ID" value="SMF01955.1"/>
    <property type="molecule type" value="Genomic_DNA"/>
</dbReference>
<dbReference type="InterPro" id="IPR046357">
    <property type="entry name" value="PPIase_dom_sf"/>
</dbReference>
<dbReference type="PANTHER" id="PTHR47245:SF2">
    <property type="entry name" value="PEPTIDYL-PROLYL CIS-TRANS ISOMERASE HP_0175-RELATED"/>
    <property type="match status" value="1"/>
</dbReference>
<evidence type="ECO:0000259" key="9">
    <source>
        <dbReference type="PROSITE" id="PS50198"/>
    </source>
</evidence>
<dbReference type="STRING" id="560819.SAMN05428998_10314"/>
<evidence type="ECO:0000256" key="2">
    <source>
        <dbReference type="ARBA" id="ARBA00007656"/>
    </source>
</evidence>
<dbReference type="Gene3D" id="3.10.50.40">
    <property type="match status" value="1"/>
</dbReference>
<dbReference type="InterPro" id="IPR023058">
    <property type="entry name" value="PPIase_PpiC_CS"/>
</dbReference>
<name>A0A1Y6BFZ1_9PROT</name>
<evidence type="ECO:0000256" key="5">
    <source>
        <dbReference type="ARBA" id="ARBA00023110"/>
    </source>
</evidence>
<dbReference type="RefSeq" id="WP_085121471.1">
    <property type="nucleotide sequence ID" value="NZ_FWZX01000003.1"/>
</dbReference>
<dbReference type="PROSITE" id="PS01096">
    <property type="entry name" value="PPIC_PPIASE_1"/>
    <property type="match status" value="1"/>
</dbReference>
<dbReference type="EC" id="5.2.1.8" evidence="3"/>
<comment type="catalytic activity">
    <reaction evidence="1">
        <text>[protein]-peptidylproline (omega=180) = [protein]-peptidylproline (omega=0)</text>
        <dbReference type="Rhea" id="RHEA:16237"/>
        <dbReference type="Rhea" id="RHEA-COMP:10747"/>
        <dbReference type="Rhea" id="RHEA-COMP:10748"/>
        <dbReference type="ChEBI" id="CHEBI:83833"/>
        <dbReference type="ChEBI" id="CHEBI:83834"/>
        <dbReference type="EC" id="5.2.1.8"/>
    </reaction>
</comment>
<evidence type="ECO:0000313" key="11">
    <source>
        <dbReference type="Proteomes" id="UP000192917"/>
    </source>
</evidence>
<comment type="similarity">
    <text evidence="2">Belongs to the PpiC/parvulin rotamase family.</text>
</comment>
<reference evidence="10 11" key="1">
    <citation type="submission" date="2017-04" db="EMBL/GenBank/DDBJ databases">
        <authorList>
            <person name="Afonso C.L."/>
            <person name="Miller P.J."/>
            <person name="Scott M.A."/>
            <person name="Spackman E."/>
            <person name="Goraichik I."/>
            <person name="Dimitrov K.M."/>
            <person name="Suarez D.L."/>
            <person name="Swayne D.E."/>
        </authorList>
    </citation>
    <scope>NUCLEOTIDE SEQUENCE [LARGE SCALE GENOMIC DNA]</scope>
    <source>
        <strain evidence="10 11">USBA 355</strain>
    </source>
</reference>
<feature type="domain" description="PpiC" evidence="9">
    <location>
        <begin position="106"/>
        <end position="208"/>
    </location>
</feature>
<protein>
    <recommendedName>
        <fullName evidence="4">Parvulin-like PPIase</fullName>
        <ecNumber evidence="3">5.2.1.8</ecNumber>
    </recommendedName>
    <alternativeName>
        <fullName evidence="6">Peptidyl-prolyl cis-trans isomerase plp</fullName>
    </alternativeName>
    <alternativeName>
        <fullName evidence="7">Rotamase plp</fullName>
    </alternativeName>
</protein>
<accession>A0A1Y6BFZ1</accession>
<dbReference type="PANTHER" id="PTHR47245">
    <property type="entry name" value="PEPTIDYLPROLYL ISOMERASE"/>
    <property type="match status" value="1"/>
</dbReference>
<keyword evidence="11" id="KW-1185">Reference proteome</keyword>
<dbReference type="AlphaFoldDB" id="A0A1Y6BFZ1"/>
<evidence type="ECO:0000256" key="6">
    <source>
        <dbReference type="ARBA" id="ARBA00030642"/>
    </source>
</evidence>
<dbReference type="InterPro" id="IPR050245">
    <property type="entry name" value="PrsA_foldase"/>
</dbReference>
<evidence type="ECO:0000313" key="10">
    <source>
        <dbReference type="EMBL" id="SMF01955.1"/>
    </source>
</evidence>
<dbReference type="PROSITE" id="PS50198">
    <property type="entry name" value="PPIC_PPIASE_2"/>
    <property type="match status" value="1"/>
</dbReference>
<dbReference type="SUPFAM" id="SSF109998">
    <property type="entry name" value="Triger factor/SurA peptide-binding domain-like"/>
    <property type="match status" value="1"/>
</dbReference>
<dbReference type="GO" id="GO:0003755">
    <property type="term" value="F:peptidyl-prolyl cis-trans isomerase activity"/>
    <property type="evidence" value="ECO:0007669"/>
    <property type="project" value="UniProtKB-KW"/>
</dbReference>
<dbReference type="SUPFAM" id="SSF54534">
    <property type="entry name" value="FKBP-like"/>
    <property type="match status" value="1"/>
</dbReference>
<dbReference type="InterPro" id="IPR000297">
    <property type="entry name" value="PPIase_PpiC"/>
</dbReference>
<evidence type="ECO:0000256" key="8">
    <source>
        <dbReference type="PROSITE-ProRule" id="PRU00278"/>
    </source>
</evidence>
<evidence type="ECO:0000256" key="1">
    <source>
        <dbReference type="ARBA" id="ARBA00000971"/>
    </source>
</evidence>